<proteinExistence type="predicted"/>
<gene>
    <name evidence="1" type="ORF">GOP47_0022848</name>
</gene>
<comment type="caution">
    <text evidence="1">The sequence shown here is derived from an EMBL/GenBank/DDBJ whole genome shotgun (WGS) entry which is preliminary data.</text>
</comment>
<keyword evidence="2" id="KW-1185">Reference proteome</keyword>
<protein>
    <submittedName>
        <fullName evidence="1">Uncharacterized protein</fullName>
    </submittedName>
</protein>
<accession>A0A9D4U846</accession>
<dbReference type="EMBL" id="JABFUD020000022">
    <property type="protein sequence ID" value="KAI5062309.1"/>
    <property type="molecule type" value="Genomic_DNA"/>
</dbReference>
<organism evidence="1 2">
    <name type="scientific">Adiantum capillus-veneris</name>
    <name type="common">Maidenhair fern</name>
    <dbReference type="NCBI Taxonomy" id="13818"/>
    <lineage>
        <taxon>Eukaryota</taxon>
        <taxon>Viridiplantae</taxon>
        <taxon>Streptophyta</taxon>
        <taxon>Embryophyta</taxon>
        <taxon>Tracheophyta</taxon>
        <taxon>Polypodiopsida</taxon>
        <taxon>Polypodiidae</taxon>
        <taxon>Polypodiales</taxon>
        <taxon>Pteridineae</taxon>
        <taxon>Pteridaceae</taxon>
        <taxon>Vittarioideae</taxon>
        <taxon>Adiantum</taxon>
    </lineage>
</organism>
<name>A0A9D4U846_ADICA</name>
<dbReference type="Proteomes" id="UP000886520">
    <property type="component" value="Chromosome 22"/>
</dbReference>
<evidence type="ECO:0000313" key="1">
    <source>
        <dbReference type="EMBL" id="KAI5062309.1"/>
    </source>
</evidence>
<dbReference type="AlphaFoldDB" id="A0A9D4U846"/>
<reference evidence="1" key="1">
    <citation type="submission" date="2021-01" db="EMBL/GenBank/DDBJ databases">
        <title>Adiantum capillus-veneris genome.</title>
        <authorList>
            <person name="Fang Y."/>
            <person name="Liao Q."/>
        </authorList>
    </citation>
    <scope>NUCLEOTIDE SEQUENCE</scope>
    <source>
        <strain evidence="1">H3</strain>
        <tissue evidence="1">Leaf</tissue>
    </source>
</reference>
<evidence type="ECO:0000313" key="2">
    <source>
        <dbReference type="Proteomes" id="UP000886520"/>
    </source>
</evidence>
<sequence length="66" mass="7290">MVLLIGCSTRSSSTCPFWARTRGARCAKGGLFSQSSSRHLRVTHFIELVFSASNARSLLNSTIMHF</sequence>